<reference evidence="2" key="1">
    <citation type="journal article" date="2016" name="Nat. Genet.">
        <title>A high-quality carrot genome assembly provides new insights into carotenoid accumulation and asterid genome evolution.</title>
        <authorList>
            <person name="Iorizzo M."/>
            <person name="Ellison S."/>
            <person name="Senalik D."/>
            <person name="Zeng P."/>
            <person name="Satapoomin P."/>
            <person name="Huang J."/>
            <person name="Bowman M."/>
            <person name="Iovene M."/>
            <person name="Sanseverino W."/>
            <person name="Cavagnaro P."/>
            <person name="Yildiz M."/>
            <person name="Macko-Podgorni A."/>
            <person name="Moranska E."/>
            <person name="Grzebelus E."/>
            <person name="Grzebelus D."/>
            <person name="Ashrafi H."/>
            <person name="Zheng Z."/>
            <person name="Cheng S."/>
            <person name="Spooner D."/>
            <person name="Van Deynze A."/>
            <person name="Simon P."/>
        </authorList>
    </citation>
    <scope>NUCLEOTIDE SEQUENCE [LARGE SCALE GENOMIC DNA]</scope>
    <source>
        <tissue evidence="2">Leaf</tissue>
    </source>
</reference>
<name>A0A165WVG3_DAUCS</name>
<dbReference type="AlphaFoldDB" id="A0A165WVG3"/>
<evidence type="ECO:0000256" key="1">
    <source>
        <dbReference type="SAM" id="MobiDB-lite"/>
    </source>
</evidence>
<keyword evidence="4" id="KW-1185">Reference proteome</keyword>
<accession>A0A165WVG3</accession>
<dbReference type="Gramene" id="KZM97706">
    <property type="protein sequence ID" value="KZM97706"/>
    <property type="gene ID" value="DCAR_014932"/>
</dbReference>
<feature type="region of interest" description="Disordered" evidence="1">
    <location>
        <begin position="1"/>
        <end position="21"/>
    </location>
</feature>
<dbReference type="EMBL" id="CP093346">
    <property type="protein sequence ID" value="WOG96557.1"/>
    <property type="molecule type" value="Genomic_DNA"/>
</dbReference>
<gene>
    <name evidence="2" type="ORF">DCAR_014932</name>
    <name evidence="3" type="ORF">DCAR_0415893</name>
</gene>
<sequence length="170" mass="20149">MDHDLPPRKRHSYRIKPLSPSPPPPPVAFFRRRRMAYLTYRTLPLIKEDGKLSKWKIFYIRPQNQGGYQQLRETLYNKAGANAEGVSHDHQAVIYYLTRQDLVLNRDQPFKRLDGVLDWNTFANSVQRFRIVWVPLNKNSSNRPAEPDRNKKYSSDRSARYSNARQFLFI</sequence>
<organism evidence="2">
    <name type="scientific">Daucus carota subsp. sativus</name>
    <name type="common">Carrot</name>
    <dbReference type="NCBI Taxonomy" id="79200"/>
    <lineage>
        <taxon>Eukaryota</taxon>
        <taxon>Viridiplantae</taxon>
        <taxon>Streptophyta</taxon>
        <taxon>Embryophyta</taxon>
        <taxon>Tracheophyta</taxon>
        <taxon>Spermatophyta</taxon>
        <taxon>Magnoliopsida</taxon>
        <taxon>eudicotyledons</taxon>
        <taxon>Gunneridae</taxon>
        <taxon>Pentapetalae</taxon>
        <taxon>asterids</taxon>
        <taxon>campanulids</taxon>
        <taxon>Apiales</taxon>
        <taxon>Apiaceae</taxon>
        <taxon>Apioideae</taxon>
        <taxon>Scandiceae</taxon>
        <taxon>Daucinae</taxon>
        <taxon>Daucus</taxon>
        <taxon>Daucus sect. Daucus</taxon>
    </lineage>
</organism>
<evidence type="ECO:0000313" key="2">
    <source>
        <dbReference type="EMBL" id="KZM97706.1"/>
    </source>
</evidence>
<reference evidence="3" key="2">
    <citation type="submission" date="2022-03" db="EMBL/GenBank/DDBJ databases">
        <title>Draft title - Genomic analysis of global carrot germplasm unveils the trajectory of domestication and the origin of high carotenoid orange carrot.</title>
        <authorList>
            <person name="Iorizzo M."/>
            <person name="Ellison S."/>
            <person name="Senalik D."/>
            <person name="Macko-Podgorni A."/>
            <person name="Grzebelus D."/>
            <person name="Bostan H."/>
            <person name="Rolling W."/>
            <person name="Curaba J."/>
            <person name="Simon P."/>
        </authorList>
    </citation>
    <scope>NUCLEOTIDE SEQUENCE</scope>
    <source>
        <tissue evidence="3">Leaf</tissue>
    </source>
</reference>
<proteinExistence type="predicted"/>
<dbReference type="Proteomes" id="UP000077755">
    <property type="component" value="Chromosome 4"/>
</dbReference>
<evidence type="ECO:0000313" key="4">
    <source>
        <dbReference type="Proteomes" id="UP000077755"/>
    </source>
</evidence>
<dbReference type="EMBL" id="LNRQ01000004">
    <property type="protein sequence ID" value="KZM97706.1"/>
    <property type="molecule type" value="Genomic_DNA"/>
</dbReference>
<evidence type="ECO:0000313" key="3">
    <source>
        <dbReference type="EMBL" id="WOG96557.1"/>
    </source>
</evidence>
<protein>
    <submittedName>
        <fullName evidence="2">Uncharacterized protein</fullName>
    </submittedName>
</protein>